<evidence type="ECO:0000256" key="4">
    <source>
        <dbReference type="SAM" id="MobiDB-lite"/>
    </source>
</evidence>
<dbReference type="InterPro" id="IPR013783">
    <property type="entry name" value="Ig-like_fold"/>
</dbReference>
<proteinExistence type="inferred from homology"/>
<keyword evidence="10" id="KW-1185">Reference proteome</keyword>
<feature type="compositionally biased region" description="Low complexity" evidence="4">
    <location>
        <begin position="834"/>
        <end position="845"/>
    </location>
</feature>
<feature type="domain" description="DUF4982" evidence="7">
    <location>
        <begin position="637"/>
        <end position="696"/>
    </location>
</feature>
<dbReference type="InterPro" id="IPR051913">
    <property type="entry name" value="GH2_Domain-Containing"/>
</dbReference>
<protein>
    <submittedName>
        <fullName evidence="9">Glycoside hydrolase family 2 TIM barrel-domain containing protein</fullName>
    </submittedName>
</protein>
<dbReference type="GO" id="GO:0016787">
    <property type="term" value="F:hydrolase activity"/>
    <property type="evidence" value="ECO:0007669"/>
    <property type="project" value="UniProtKB-KW"/>
</dbReference>
<evidence type="ECO:0000259" key="7">
    <source>
        <dbReference type="Pfam" id="PF16355"/>
    </source>
</evidence>
<evidence type="ECO:0000313" key="9">
    <source>
        <dbReference type="EMBL" id="MDN4613809.1"/>
    </source>
</evidence>
<dbReference type="InterPro" id="IPR006103">
    <property type="entry name" value="Glyco_hydro_2_cat"/>
</dbReference>
<keyword evidence="3" id="KW-0326">Glycosidase</keyword>
<dbReference type="InterPro" id="IPR017853">
    <property type="entry name" value="GH"/>
</dbReference>
<dbReference type="Gene3D" id="3.20.20.80">
    <property type="entry name" value="Glycosidases"/>
    <property type="match status" value="1"/>
</dbReference>
<dbReference type="Pfam" id="PF02836">
    <property type="entry name" value="Glyco_hydro_2_C"/>
    <property type="match status" value="1"/>
</dbReference>
<dbReference type="Gene3D" id="2.60.40.10">
    <property type="entry name" value="Immunoglobulins"/>
    <property type="match status" value="3"/>
</dbReference>
<evidence type="ECO:0000256" key="2">
    <source>
        <dbReference type="ARBA" id="ARBA00022801"/>
    </source>
</evidence>
<feature type="domain" description="Glycoside hydrolase family 2 catalytic" evidence="6">
    <location>
        <begin position="284"/>
        <end position="442"/>
    </location>
</feature>
<dbReference type="PANTHER" id="PTHR42732">
    <property type="entry name" value="BETA-GALACTOSIDASE"/>
    <property type="match status" value="1"/>
</dbReference>
<accession>A0ABT8K8M4</accession>
<dbReference type="PRINTS" id="PR00132">
    <property type="entry name" value="GLHYDRLASE2"/>
</dbReference>
<dbReference type="Gene3D" id="2.60.120.260">
    <property type="entry name" value="Galactose-binding domain-like"/>
    <property type="match status" value="1"/>
</dbReference>
<feature type="domain" description="Glycoside hydrolase family 2" evidence="8">
    <location>
        <begin position="709"/>
        <end position="803"/>
    </location>
</feature>
<dbReference type="InterPro" id="IPR040605">
    <property type="entry name" value="Glyco_hydro2_dom5"/>
</dbReference>
<dbReference type="SUPFAM" id="SSF51445">
    <property type="entry name" value="(Trans)glycosidases"/>
    <property type="match status" value="1"/>
</dbReference>
<dbReference type="InterPro" id="IPR006101">
    <property type="entry name" value="Glyco_hydro_2"/>
</dbReference>
<evidence type="ECO:0000256" key="3">
    <source>
        <dbReference type="ARBA" id="ARBA00023295"/>
    </source>
</evidence>
<keyword evidence="2 9" id="KW-0378">Hydrolase</keyword>
<comment type="caution">
    <text evidence="9">The sequence shown here is derived from an EMBL/GenBank/DDBJ whole genome shotgun (WGS) entry which is preliminary data.</text>
</comment>
<feature type="domain" description="Glycoside hydrolase family 2 immunoglobulin-like beta-sandwich" evidence="5">
    <location>
        <begin position="174"/>
        <end position="274"/>
    </location>
</feature>
<evidence type="ECO:0000256" key="1">
    <source>
        <dbReference type="ARBA" id="ARBA00007401"/>
    </source>
</evidence>
<dbReference type="Pfam" id="PF00703">
    <property type="entry name" value="Glyco_hydro_2"/>
    <property type="match status" value="1"/>
</dbReference>
<dbReference type="Proteomes" id="UP001174208">
    <property type="component" value="Unassembled WGS sequence"/>
</dbReference>
<dbReference type="InterPro" id="IPR008979">
    <property type="entry name" value="Galactose-bd-like_sf"/>
</dbReference>
<reference evidence="9" key="1">
    <citation type="submission" date="2023-06" db="EMBL/GenBank/DDBJ databases">
        <title>MT1 and MT2 Draft Genomes of Novel Species.</title>
        <authorList>
            <person name="Venkateswaran K."/>
        </authorList>
    </citation>
    <scope>NUCLEOTIDE SEQUENCE</scope>
    <source>
        <strain evidence="9">F6_8S_P_1B</strain>
    </source>
</reference>
<dbReference type="RefSeq" id="WP_301210221.1">
    <property type="nucleotide sequence ID" value="NZ_JAROCF010000001.1"/>
</dbReference>
<dbReference type="Pfam" id="PF16355">
    <property type="entry name" value="DUF4982"/>
    <property type="match status" value="1"/>
</dbReference>
<name>A0ABT8K8M4_9MICO</name>
<dbReference type="PANTHER" id="PTHR42732:SF1">
    <property type="entry name" value="BETA-MANNOSIDASE"/>
    <property type="match status" value="1"/>
</dbReference>
<dbReference type="InterPro" id="IPR032311">
    <property type="entry name" value="DUF4982"/>
</dbReference>
<organism evidence="9 10">
    <name type="scientific">Leifsonia williamsii</name>
    <dbReference type="NCBI Taxonomy" id="3035919"/>
    <lineage>
        <taxon>Bacteria</taxon>
        <taxon>Bacillati</taxon>
        <taxon>Actinomycetota</taxon>
        <taxon>Actinomycetes</taxon>
        <taxon>Micrococcales</taxon>
        <taxon>Microbacteriaceae</taxon>
        <taxon>Leifsonia</taxon>
    </lineage>
</organism>
<evidence type="ECO:0000313" key="10">
    <source>
        <dbReference type="Proteomes" id="UP001174208"/>
    </source>
</evidence>
<comment type="similarity">
    <text evidence="1">Belongs to the glycosyl hydrolase 2 family.</text>
</comment>
<dbReference type="SUPFAM" id="SSF49785">
    <property type="entry name" value="Galactose-binding domain-like"/>
    <property type="match status" value="1"/>
</dbReference>
<dbReference type="InterPro" id="IPR036156">
    <property type="entry name" value="Beta-gal/glucu_dom_sf"/>
</dbReference>
<dbReference type="Pfam" id="PF18565">
    <property type="entry name" value="Glyco_hydro2_C5"/>
    <property type="match status" value="1"/>
</dbReference>
<evidence type="ECO:0000259" key="8">
    <source>
        <dbReference type="Pfam" id="PF18565"/>
    </source>
</evidence>
<feature type="region of interest" description="Disordered" evidence="4">
    <location>
        <begin position="806"/>
        <end position="845"/>
    </location>
</feature>
<evidence type="ECO:0000259" key="6">
    <source>
        <dbReference type="Pfam" id="PF02836"/>
    </source>
</evidence>
<dbReference type="InterPro" id="IPR006102">
    <property type="entry name" value="Ig-like_GH2"/>
</dbReference>
<dbReference type="SUPFAM" id="SSF49303">
    <property type="entry name" value="beta-Galactosidase/glucuronidase domain"/>
    <property type="match status" value="1"/>
</dbReference>
<dbReference type="EMBL" id="JAROCF010000001">
    <property type="protein sequence ID" value="MDN4613809.1"/>
    <property type="molecule type" value="Genomic_DNA"/>
</dbReference>
<evidence type="ECO:0000259" key="5">
    <source>
        <dbReference type="Pfam" id="PF00703"/>
    </source>
</evidence>
<sequence length="845" mass="92181">MVIAAHPTPSPESRTLFNDGWTVRPKVSVFFELGGAAPEPQPVTLPHDAAIGEPRDPAGSHDTGYFPGGAFQYEKTFEVPADWAGKHVGLEFEGVYRDAMVYINNRFAGHRASGYAAFRVVADDFLDYGATNTIRVECRLHQDARWYSGAGIYRDVWLTVQEPVHVAADGLVVSTPDVDDELAIAAVATTVENAGTRPRTVRVDARIEDADGAVVARATTPVTVLPGEPAVVRQRLAVDRPQRWSVDTPNLYRAVVTVADDDRIDVRSTLFGIRTLQLDTRYGLRINGEPVKLRGACIHHDNGPIGAAAIPRAEERRVELLKAAGFNAIRSAHNPISPAMLDACDRLGMLVMDEFSDVWAEAKTSFDYSIDFAEWWQRDVEAMVRKDINHPSVILYSIGNEIPETGDPISSVWSRRLAEHVRAIDSSRYVTNGVNPMVSVIRHFAAMTSQQGSEGGVNALMSEMNDIMGQISASELVAEATEESLAVLDVTGLNYGDRRYLLDHELFPNRITVGTETSPVRIAENWAVISEHANLLGDFTWTGWDYLGEAGLGRALYADEGTPLLMGEYPWLLARCGDIDITGRRRPPSYYREIVFGLRHEPYIAVRRPDTHGRSQMPGVWAWSESLASWDWDVAEGTPITVEVYSDADEIELILDGESIGRAAVGSRNGFRCEIDTVFRRGELVAIAYTDGRETARTGLRSPSDEVRLEVVADRGTIDASPSDLAYVDIDLVDADGVPVTASDRRVVVLVAGPAVLQGLASARPATEESFTGSSHTTYEGHAVAVVRPTGAGRIVVTVRTDDGLEAGTEIHAGTPSHTAPDKGVTSWRKTPHAPRASSSALPSR</sequence>
<gene>
    <name evidence="9" type="ORF">P5G50_05025</name>
</gene>